<dbReference type="PANTHER" id="PTHR35145">
    <property type="entry name" value="CYTOPLASMIC PROTEIN-RELATED"/>
    <property type="match status" value="1"/>
</dbReference>
<sequence length="121" mass="13468">MTPQQIASFCLQLPGAREDIKWGSNRVFSVAGNKMFAILDFLDEGAGGLAFKVGPELFLGYVDRPGIRPAPYLARAYWVAMQRPYPLGDAELREALTRSHQLVVARLPKRQRLGLLLDVTP</sequence>
<dbReference type="InterPro" id="IPR007351">
    <property type="entry name" value="YjbR"/>
</dbReference>
<keyword evidence="2" id="KW-1185">Reference proteome</keyword>
<organism evidence="1 2">
    <name type="scientific">Pseudomonas triclosanedens</name>
    <dbReference type="NCBI Taxonomy" id="2961893"/>
    <lineage>
        <taxon>Bacteria</taxon>
        <taxon>Pseudomonadati</taxon>
        <taxon>Pseudomonadota</taxon>
        <taxon>Gammaproteobacteria</taxon>
        <taxon>Pseudomonadales</taxon>
        <taxon>Pseudomonadaceae</taxon>
        <taxon>Pseudomonas</taxon>
    </lineage>
</organism>
<dbReference type="Proteomes" id="UP001163624">
    <property type="component" value="Chromosome"/>
</dbReference>
<keyword evidence="1" id="KW-0238">DNA-binding</keyword>
<evidence type="ECO:0000313" key="2">
    <source>
        <dbReference type="Proteomes" id="UP001163624"/>
    </source>
</evidence>
<dbReference type="EMBL" id="CP113432">
    <property type="protein sequence ID" value="WAI52201.1"/>
    <property type="molecule type" value="Genomic_DNA"/>
</dbReference>
<reference evidence="1" key="1">
    <citation type="submission" date="2022-11" db="EMBL/GenBank/DDBJ databases">
        <title>Pseudomonas triclosanedens sp. nov., a triclosan degrader isolated from activated sludge.</title>
        <authorList>
            <person name="Yin Y."/>
            <person name="Lu Z."/>
        </authorList>
    </citation>
    <scope>NUCLEOTIDE SEQUENCE</scope>
    <source>
        <strain evidence="1">ZM23</strain>
    </source>
</reference>
<gene>
    <name evidence="1" type="ORF">OU419_13430</name>
</gene>
<dbReference type="RefSeq" id="WP_254474429.1">
    <property type="nucleotide sequence ID" value="NZ_CP113432.1"/>
</dbReference>
<dbReference type="InterPro" id="IPR058532">
    <property type="entry name" value="YjbR/MT2646/Rv2570-like"/>
</dbReference>
<dbReference type="GO" id="GO:0003677">
    <property type="term" value="F:DNA binding"/>
    <property type="evidence" value="ECO:0007669"/>
    <property type="project" value="UniProtKB-KW"/>
</dbReference>
<name>A0ABY7A5C6_9PSED</name>
<protein>
    <submittedName>
        <fullName evidence="1">MmcQ/YjbR family DNA-binding protein</fullName>
    </submittedName>
</protein>
<dbReference type="PANTHER" id="PTHR35145:SF1">
    <property type="entry name" value="CYTOPLASMIC PROTEIN"/>
    <property type="match status" value="1"/>
</dbReference>
<dbReference type="InterPro" id="IPR038056">
    <property type="entry name" value="YjbR-like_sf"/>
</dbReference>
<dbReference type="Pfam" id="PF04237">
    <property type="entry name" value="YjbR"/>
    <property type="match status" value="1"/>
</dbReference>
<dbReference type="Gene3D" id="3.90.1150.30">
    <property type="match status" value="1"/>
</dbReference>
<proteinExistence type="predicted"/>
<accession>A0ABY7A5C6</accession>
<dbReference type="SUPFAM" id="SSF142906">
    <property type="entry name" value="YjbR-like"/>
    <property type="match status" value="1"/>
</dbReference>
<evidence type="ECO:0000313" key="1">
    <source>
        <dbReference type="EMBL" id="WAI52201.1"/>
    </source>
</evidence>